<dbReference type="SUPFAM" id="SSF49329">
    <property type="entry name" value="Cu,Zn superoxide dismutase-like"/>
    <property type="match status" value="1"/>
</dbReference>
<dbReference type="EC" id="1.15.1.1" evidence="2"/>
<evidence type="ECO:0000259" key="5">
    <source>
        <dbReference type="Pfam" id="PF00080"/>
    </source>
</evidence>
<keyword evidence="4" id="KW-0732">Signal</keyword>
<accession>A0ABW4S6I7</accession>
<comment type="cofactor">
    <cofactor evidence="2">
        <name>Cu cation</name>
        <dbReference type="ChEBI" id="CHEBI:23378"/>
    </cofactor>
    <text evidence="2">Binds 1 copper ion per subunit.</text>
</comment>
<keyword evidence="2" id="KW-0862">Zinc</keyword>
<dbReference type="PRINTS" id="PR00068">
    <property type="entry name" value="CUZNDISMTASE"/>
</dbReference>
<dbReference type="EMBL" id="JBHUGH010000009">
    <property type="protein sequence ID" value="MFD1913014.1"/>
    <property type="molecule type" value="Genomic_DNA"/>
</dbReference>
<evidence type="ECO:0000256" key="1">
    <source>
        <dbReference type="ARBA" id="ARBA00010457"/>
    </source>
</evidence>
<keyword evidence="2" id="KW-0479">Metal-binding</keyword>
<organism evidence="6 7">
    <name type="scientific">Halodurantibacterium flavum</name>
    <dbReference type="NCBI Taxonomy" id="1382802"/>
    <lineage>
        <taxon>Bacteria</taxon>
        <taxon>Pseudomonadati</taxon>
        <taxon>Pseudomonadota</taxon>
        <taxon>Alphaproteobacteria</taxon>
        <taxon>Rhodobacterales</taxon>
        <taxon>Paracoccaceae</taxon>
        <taxon>Halodurantibacterium</taxon>
    </lineage>
</organism>
<comment type="caution">
    <text evidence="6">The sequence shown here is derived from an EMBL/GenBank/DDBJ whole genome shotgun (WGS) entry which is preliminary data.</text>
</comment>
<keyword evidence="2" id="KW-0186">Copper</keyword>
<feature type="chain" id="PRO_5045222179" description="Superoxide dismutase [Cu-Zn]" evidence="4">
    <location>
        <begin position="26"/>
        <end position="172"/>
    </location>
</feature>
<feature type="region of interest" description="Disordered" evidence="3">
    <location>
        <begin position="78"/>
        <end position="111"/>
    </location>
</feature>
<evidence type="ECO:0000313" key="6">
    <source>
        <dbReference type="EMBL" id="MFD1913014.1"/>
    </source>
</evidence>
<comment type="similarity">
    <text evidence="1 2">Belongs to the Cu-Zn superoxide dismutase family.</text>
</comment>
<dbReference type="Pfam" id="PF00080">
    <property type="entry name" value="Sod_Cu"/>
    <property type="match status" value="1"/>
</dbReference>
<dbReference type="Gene3D" id="2.60.40.200">
    <property type="entry name" value="Superoxide dismutase, copper/zinc binding domain"/>
    <property type="match status" value="1"/>
</dbReference>
<feature type="compositionally biased region" description="Basic and acidic residues" evidence="3">
    <location>
        <begin position="78"/>
        <end position="97"/>
    </location>
</feature>
<sequence length="172" mass="17723">MSRRFSLSCAGASLAALLVAAPAIAQEASATFLSPDGTELGTATLSEAAEGGVLVTLDVGGLPPSAWVAFHVHETGECDPETDHESAGGHFNPDDSAHGYFAEGGPHAGDMPNQYVDGDGMLRAEVFNSYITLAEGETSVMGRALMIHADPDDYESQPTGDAGDRIACAVIE</sequence>
<feature type="signal peptide" evidence="4">
    <location>
        <begin position="1"/>
        <end position="25"/>
    </location>
</feature>
<dbReference type="InterPro" id="IPR018152">
    <property type="entry name" value="SOD_Cu/Zn_BS"/>
</dbReference>
<evidence type="ECO:0000313" key="7">
    <source>
        <dbReference type="Proteomes" id="UP001597353"/>
    </source>
</evidence>
<comment type="cofactor">
    <cofactor evidence="2">
        <name>Zn(2+)</name>
        <dbReference type="ChEBI" id="CHEBI:29105"/>
    </cofactor>
    <text evidence="2">Binds 1 zinc ion per subunit.</text>
</comment>
<evidence type="ECO:0000256" key="3">
    <source>
        <dbReference type="SAM" id="MobiDB-lite"/>
    </source>
</evidence>
<feature type="domain" description="Superoxide dismutase copper/zinc binding" evidence="5">
    <location>
        <begin position="41"/>
        <end position="171"/>
    </location>
</feature>
<dbReference type="InterPro" id="IPR036423">
    <property type="entry name" value="SOD-like_Cu/Zn_dom_sf"/>
</dbReference>
<dbReference type="CDD" id="cd00305">
    <property type="entry name" value="Cu-Zn_Superoxide_Dismutase"/>
    <property type="match status" value="1"/>
</dbReference>
<name>A0ABW4S6I7_9RHOB</name>
<evidence type="ECO:0000256" key="4">
    <source>
        <dbReference type="SAM" id="SignalP"/>
    </source>
</evidence>
<dbReference type="RefSeq" id="WP_390262146.1">
    <property type="nucleotide sequence ID" value="NZ_JBHUGH010000009.1"/>
</dbReference>
<dbReference type="PANTHER" id="PTHR10003">
    <property type="entry name" value="SUPEROXIDE DISMUTASE CU-ZN -RELATED"/>
    <property type="match status" value="1"/>
</dbReference>
<comment type="function">
    <text evidence="2">Destroys radicals which are normally produced within the cells and which are toxic to biological systems.</text>
</comment>
<gene>
    <name evidence="6" type="ORF">ACFSGJ_12405</name>
</gene>
<proteinExistence type="inferred from homology"/>
<protein>
    <recommendedName>
        <fullName evidence="2">Superoxide dismutase [Cu-Zn]</fullName>
        <ecNumber evidence="2">1.15.1.1</ecNumber>
    </recommendedName>
</protein>
<keyword evidence="7" id="KW-1185">Reference proteome</keyword>
<dbReference type="InterPro" id="IPR024134">
    <property type="entry name" value="SOD_Cu/Zn_/chaperone"/>
</dbReference>
<evidence type="ECO:0000256" key="2">
    <source>
        <dbReference type="RuleBase" id="RU000393"/>
    </source>
</evidence>
<keyword evidence="2" id="KW-0560">Oxidoreductase</keyword>
<dbReference type="PROSITE" id="PS00332">
    <property type="entry name" value="SOD_CU_ZN_2"/>
    <property type="match status" value="1"/>
</dbReference>
<dbReference type="Proteomes" id="UP001597353">
    <property type="component" value="Unassembled WGS sequence"/>
</dbReference>
<comment type="catalytic activity">
    <reaction evidence="2">
        <text>2 superoxide + 2 H(+) = H2O2 + O2</text>
        <dbReference type="Rhea" id="RHEA:20696"/>
        <dbReference type="ChEBI" id="CHEBI:15378"/>
        <dbReference type="ChEBI" id="CHEBI:15379"/>
        <dbReference type="ChEBI" id="CHEBI:16240"/>
        <dbReference type="ChEBI" id="CHEBI:18421"/>
        <dbReference type="EC" id="1.15.1.1"/>
    </reaction>
</comment>
<reference evidence="7" key="1">
    <citation type="journal article" date="2019" name="Int. J. Syst. Evol. Microbiol.">
        <title>The Global Catalogue of Microorganisms (GCM) 10K type strain sequencing project: providing services to taxonomists for standard genome sequencing and annotation.</title>
        <authorList>
            <consortium name="The Broad Institute Genomics Platform"/>
            <consortium name="The Broad Institute Genome Sequencing Center for Infectious Disease"/>
            <person name="Wu L."/>
            <person name="Ma J."/>
        </authorList>
    </citation>
    <scope>NUCLEOTIDE SEQUENCE [LARGE SCALE GENOMIC DNA]</scope>
    <source>
        <strain evidence="7">CGMCC 4.7242</strain>
    </source>
</reference>
<dbReference type="InterPro" id="IPR001424">
    <property type="entry name" value="SOD_Cu_Zn_dom"/>
</dbReference>